<gene>
    <name evidence="1" type="ORF">RBWH47_05235</name>
</gene>
<dbReference type="PATRIC" id="fig|991778.3.peg.3926"/>
<sequence>MASNQPQQINSLLAPVVQDNRTCVFHTSNPTTLEETSDKIT</sequence>
<accession>F2AVE2</accession>
<dbReference type="EMBL" id="AFAR01000186">
    <property type="protein sequence ID" value="EGF26352.1"/>
    <property type="molecule type" value="Genomic_DNA"/>
</dbReference>
<reference evidence="1 2" key="1">
    <citation type="journal article" date="2013" name="Mar. Genomics">
        <title>Expression of sulfatases in Rhodopirellula baltica and the diversity of sulfatases in the genus Rhodopirellula.</title>
        <authorList>
            <person name="Wegner C.E."/>
            <person name="Richter-Heitmann T."/>
            <person name="Klindworth A."/>
            <person name="Klockow C."/>
            <person name="Richter M."/>
            <person name="Achstetter T."/>
            <person name="Glockner F.O."/>
            <person name="Harder J."/>
        </authorList>
    </citation>
    <scope>NUCLEOTIDE SEQUENCE [LARGE SCALE GENOMIC DNA]</scope>
    <source>
        <strain evidence="1 2">WH47</strain>
    </source>
</reference>
<protein>
    <submittedName>
        <fullName evidence="1">Uncharacterized protein</fullName>
    </submittedName>
</protein>
<dbReference type="Proteomes" id="UP000006222">
    <property type="component" value="Unassembled WGS sequence"/>
</dbReference>
<organism evidence="1 2">
    <name type="scientific">Rhodopirellula baltica WH47</name>
    <dbReference type="NCBI Taxonomy" id="991778"/>
    <lineage>
        <taxon>Bacteria</taxon>
        <taxon>Pseudomonadati</taxon>
        <taxon>Planctomycetota</taxon>
        <taxon>Planctomycetia</taxon>
        <taxon>Pirellulales</taxon>
        <taxon>Pirellulaceae</taxon>
        <taxon>Rhodopirellula</taxon>
    </lineage>
</organism>
<evidence type="ECO:0000313" key="1">
    <source>
        <dbReference type="EMBL" id="EGF26352.1"/>
    </source>
</evidence>
<proteinExistence type="predicted"/>
<name>F2AVE2_RHOBT</name>
<evidence type="ECO:0000313" key="2">
    <source>
        <dbReference type="Proteomes" id="UP000006222"/>
    </source>
</evidence>
<comment type="caution">
    <text evidence="1">The sequence shown here is derived from an EMBL/GenBank/DDBJ whole genome shotgun (WGS) entry which is preliminary data.</text>
</comment>
<dbReference type="AlphaFoldDB" id="F2AVE2"/>